<dbReference type="RefSeq" id="XP_021878837.1">
    <property type="nucleotide sequence ID" value="XM_022022158.1"/>
</dbReference>
<dbReference type="EMBL" id="MCFF01000034">
    <property type="protein sequence ID" value="ORZ09384.1"/>
    <property type="molecule type" value="Genomic_DNA"/>
</dbReference>
<proteinExistence type="predicted"/>
<name>A0A1Y2GH42_9FUNG</name>
<reference evidence="1 2" key="1">
    <citation type="submission" date="2016-07" db="EMBL/GenBank/DDBJ databases">
        <title>Pervasive Adenine N6-methylation of Active Genes in Fungi.</title>
        <authorList>
            <consortium name="DOE Joint Genome Institute"/>
            <person name="Mondo S.J."/>
            <person name="Dannebaum R.O."/>
            <person name="Kuo R.C."/>
            <person name="Labutti K."/>
            <person name="Haridas S."/>
            <person name="Kuo A."/>
            <person name="Salamov A."/>
            <person name="Ahrendt S.R."/>
            <person name="Lipzen A."/>
            <person name="Sullivan W."/>
            <person name="Andreopoulos W.B."/>
            <person name="Clum A."/>
            <person name="Lindquist E."/>
            <person name="Daum C."/>
            <person name="Ramamoorthy G.K."/>
            <person name="Gryganskyi A."/>
            <person name="Culley D."/>
            <person name="Magnuson J.K."/>
            <person name="James T.Y."/>
            <person name="O'Malley M.A."/>
            <person name="Stajich J.E."/>
            <person name="Spatafora J.W."/>
            <person name="Visel A."/>
            <person name="Grigoriev I.V."/>
        </authorList>
    </citation>
    <scope>NUCLEOTIDE SEQUENCE [LARGE SCALE GENOMIC DNA]</scope>
    <source>
        <strain evidence="1 2">NRRL 3116</strain>
    </source>
</reference>
<accession>A0A1Y2GH42</accession>
<sequence length="209" mass="23010">MSSTTTSAISLWESFRANPASPELYLPDAHIVFLPTGVGAATGKQIYEFFSNGNFSHPKRLLVEERVIHRTVGESSAVDEVEATVKFVSGAGAWLLPGIEPHHLEDLTITFPLVICASFAEGHIASVRYLWDNASVLKMVKLIGSRHSWPIVTETQIEGLRDPSRFRLNPFGGASTAAGSRSQSNVSRISITRTTNNRERMFMCSVKDF</sequence>
<evidence type="ECO:0000313" key="1">
    <source>
        <dbReference type="EMBL" id="ORZ09384.1"/>
    </source>
</evidence>
<comment type="caution">
    <text evidence="1">The sequence shown here is derived from an EMBL/GenBank/DDBJ whole genome shotgun (WGS) entry which is preliminary data.</text>
</comment>
<dbReference type="STRING" id="64571.A0A1Y2GH42"/>
<dbReference type="OrthoDB" id="5440at2759"/>
<organism evidence="1 2">
    <name type="scientific">Lobosporangium transversale</name>
    <dbReference type="NCBI Taxonomy" id="64571"/>
    <lineage>
        <taxon>Eukaryota</taxon>
        <taxon>Fungi</taxon>
        <taxon>Fungi incertae sedis</taxon>
        <taxon>Mucoromycota</taxon>
        <taxon>Mortierellomycotina</taxon>
        <taxon>Mortierellomycetes</taxon>
        <taxon>Mortierellales</taxon>
        <taxon>Mortierellaceae</taxon>
        <taxon>Lobosporangium</taxon>
    </lineage>
</organism>
<dbReference type="AlphaFoldDB" id="A0A1Y2GH42"/>
<keyword evidence="2" id="KW-1185">Reference proteome</keyword>
<dbReference type="Proteomes" id="UP000193648">
    <property type="component" value="Unassembled WGS sequence"/>
</dbReference>
<protein>
    <submittedName>
        <fullName evidence="1">Uncharacterized protein</fullName>
    </submittedName>
</protein>
<evidence type="ECO:0000313" key="2">
    <source>
        <dbReference type="Proteomes" id="UP000193648"/>
    </source>
</evidence>
<dbReference type="GeneID" id="33564002"/>
<dbReference type="InParanoid" id="A0A1Y2GH42"/>
<gene>
    <name evidence="1" type="ORF">BCR41DRAFT_339395</name>
</gene>